<proteinExistence type="inferred from homology"/>
<dbReference type="SUPFAM" id="SSF51126">
    <property type="entry name" value="Pectin lyase-like"/>
    <property type="match status" value="1"/>
</dbReference>
<accession>A0A7J5Q049</accession>
<dbReference type="InterPro" id="IPR006626">
    <property type="entry name" value="PbH1"/>
</dbReference>
<evidence type="ECO:0000256" key="1">
    <source>
        <dbReference type="ARBA" id="ARBA00008834"/>
    </source>
</evidence>
<evidence type="ECO:0000256" key="5">
    <source>
        <dbReference type="SAM" id="SignalP"/>
    </source>
</evidence>
<feature type="chain" id="PRO_5029913914" evidence="5">
    <location>
        <begin position="31"/>
        <end position="469"/>
    </location>
</feature>
<evidence type="ECO:0000313" key="7">
    <source>
        <dbReference type="EMBL" id="KAB6149035.1"/>
    </source>
</evidence>
<dbReference type="GO" id="GO:0004650">
    <property type="term" value="F:polygalacturonase activity"/>
    <property type="evidence" value="ECO:0007669"/>
    <property type="project" value="InterPro"/>
</dbReference>
<feature type="signal peptide" evidence="5">
    <location>
        <begin position="1"/>
        <end position="30"/>
    </location>
</feature>
<protein>
    <submittedName>
        <fullName evidence="7">Glycoside hydrolase family 28 protein</fullName>
    </submittedName>
</protein>
<gene>
    <name evidence="7" type="ORF">GA398_05865</name>
</gene>
<evidence type="ECO:0000256" key="4">
    <source>
        <dbReference type="RuleBase" id="RU361169"/>
    </source>
</evidence>
<feature type="domain" description="Rhamnogalacturonase A/B/Epimerase-like pectate lyase" evidence="6">
    <location>
        <begin position="33"/>
        <end position="87"/>
    </location>
</feature>
<organism evidence="7 8">
    <name type="scientific">Bacteroides xylanisolvens</name>
    <dbReference type="NCBI Taxonomy" id="371601"/>
    <lineage>
        <taxon>Bacteria</taxon>
        <taxon>Pseudomonadati</taxon>
        <taxon>Bacteroidota</taxon>
        <taxon>Bacteroidia</taxon>
        <taxon>Bacteroidales</taxon>
        <taxon>Bacteroidaceae</taxon>
        <taxon>Bacteroides</taxon>
    </lineage>
</organism>
<evidence type="ECO:0000256" key="3">
    <source>
        <dbReference type="ARBA" id="ARBA00023295"/>
    </source>
</evidence>
<comment type="similarity">
    <text evidence="1 4">Belongs to the glycosyl hydrolase 28 family.</text>
</comment>
<dbReference type="PANTHER" id="PTHR31339:SF9">
    <property type="entry name" value="PLASMIN AND FIBRONECTIN-BINDING PROTEIN A"/>
    <property type="match status" value="1"/>
</dbReference>
<dbReference type="GO" id="GO:0005975">
    <property type="term" value="P:carbohydrate metabolic process"/>
    <property type="evidence" value="ECO:0007669"/>
    <property type="project" value="InterPro"/>
</dbReference>
<dbReference type="Pfam" id="PF00295">
    <property type="entry name" value="Glyco_hydro_28"/>
    <property type="match status" value="1"/>
</dbReference>
<dbReference type="PANTHER" id="PTHR31339">
    <property type="entry name" value="PECTIN LYASE-RELATED"/>
    <property type="match status" value="1"/>
</dbReference>
<dbReference type="EMBL" id="WDED01000006">
    <property type="protein sequence ID" value="KAB6149035.1"/>
    <property type="molecule type" value="Genomic_DNA"/>
</dbReference>
<dbReference type="Pfam" id="PF12708">
    <property type="entry name" value="Pect-lyase_RHGA_epim"/>
    <property type="match status" value="1"/>
</dbReference>
<evidence type="ECO:0000313" key="8">
    <source>
        <dbReference type="Proteomes" id="UP000434604"/>
    </source>
</evidence>
<dbReference type="AlphaFoldDB" id="A0A7J5Q049"/>
<dbReference type="InterPro" id="IPR011050">
    <property type="entry name" value="Pectin_lyase_fold/virulence"/>
</dbReference>
<dbReference type="Proteomes" id="UP000434604">
    <property type="component" value="Unassembled WGS sequence"/>
</dbReference>
<dbReference type="InterPro" id="IPR051801">
    <property type="entry name" value="GH28_Enzymes"/>
</dbReference>
<comment type="caution">
    <text evidence="7">The sequence shown here is derived from an EMBL/GenBank/DDBJ whole genome shotgun (WGS) entry which is preliminary data.</text>
</comment>
<sequence>MKNLTPLLLIKSKLQLLSCFILIFPSGLQADVWNVVDYGAKGDAVTLNTNAIQRTIDRCASAGGGIVLIEEGVFVSGTLILKDNVTLKIAEKATLLGSMNPLDYHVIDSFVDATGQQRGSCLIGAVDATNIAVTGEGTIDGRGESFLQYNIVQLRKTLDVDKELWERAVRNRPFLLRFVRCKNVRLTDITLRQPAAWTCHLYQCMNVDIESITIYSHAHRNNDGIDIDSSSNIRINGCYIDSGDDAVCVKATSPLPVEHVSVTNCILKSNWGAIKLGTESMGDFRDITFDSCRIFHTKGGGIKILSVDGSNISRVCISNISMVNVDMPVFVRLGERLRTYRDAEKRPVGSISELRLYNIKAVITSSVDGRVEPGSAILLTGTPEHKISEITLENLDIEVPGGGTSDMAVNAMPENEKMYPEYVSFGITPAYGITARHIENLTLKNVVVRSRIPDSRPERKLIDVEKVTY</sequence>
<reference evidence="7 8" key="1">
    <citation type="journal article" date="2019" name="Nat. Med.">
        <title>A library of human gut bacterial isolates paired with longitudinal multiomics data enables mechanistic microbiome research.</title>
        <authorList>
            <person name="Poyet M."/>
            <person name="Groussin M."/>
            <person name="Gibbons S.M."/>
            <person name="Avila-Pacheco J."/>
            <person name="Jiang X."/>
            <person name="Kearney S.M."/>
            <person name="Perrotta A.R."/>
            <person name="Berdy B."/>
            <person name="Zhao S."/>
            <person name="Lieberman T.D."/>
            <person name="Swanson P.K."/>
            <person name="Smith M."/>
            <person name="Roesemann S."/>
            <person name="Alexander J.E."/>
            <person name="Rich S.A."/>
            <person name="Livny J."/>
            <person name="Vlamakis H."/>
            <person name="Clish C."/>
            <person name="Bullock K."/>
            <person name="Deik A."/>
            <person name="Scott J."/>
            <person name="Pierce K.A."/>
            <person name="Xavier R.J."/>
            <person name="Alm E.J."/>
        </authorList>
    </citation>
    <scope>NUCLEOTIDE SEQUENCE [LARGE SCALE GENOMIC DNA]</scope>
    <source>
        <strain evidence="7 8">BIOML-A58</strain>
    </source>
</reference>
<dbReference type="InterPro" id="IPR024535">
    <property type="entry name" value="RHGA/B-epi-like_pectate_lyase"/>
</dbReference>
<dbReference type="InterPro" id="IPR012334">
    <property type="entry name" value="Pectin_lyas_fold"/>
</dbReference>
<dbReference type="SMART" id="SM00710">
    <property type="entry name" value="PbH1"/>
    <property type="match status" value="4"/>
</dbReference>
<dbReference type="RefSeq" id="WP_151934343.1">
    <property type="nucleotide sequence ID" value="NZ_WDED01000006.1"/>
</dbReference>
<dbReference type="InterPro" id="IPR000743">
    <property type="entry name" value="Glyco_hydro_28"/>
</dbReference>
<keyword evidence="3 4" id="KW-0326">Glycosidase</keyword>
<name>A0A7J5Q049_9BACE</name>
<evidence type="ECO:0000259" key="6">
    <source>
        <dbReference type="Pfam" id="PF12708"/>
    </source>
</evidence>
<evidence type="ECO:0000256" key="2">
    <source>
        <dbReference type="ARBA" id="ARBA00022801"/>
    </source>
</evidence>
<keyword evidence="2 4" id="KW-0378">Hydrolase</keyword>
<keyword evidence="5" id="KW-0732">Signal</keyword>
<dbReference type="Gene3D" id="2.160.20.10">
    <property type="entry name" value="Single-stranded right-handed beta-helix, Pectin lyase-like"/>
    <property type="match status" value="1"/>
</dbReference>